<evidence type="ECO:0000313" key="1">
    <source>
        <dbReference type="EMBL" id="RRT88588.1"/>
    </source>
</evidence>
<accession>A0A3R8UN33</accession>
<dbReference type="EMBL" id="RHPO01000040">
    <property type="protein sequence ID" value="RRT88588.1"/>
    <property type="molecule type" value="Genomic_DNA"/>
</dbReference>
<evidence type="ECO:0000313" key="2">
    <source>
        <dbReference type="Proteomes" id="UP000267844"/>
    </source>
</evidence>
<organism evidence="1 2">
    <name type="scientific">Empedobacter falsenii</name>
    <dbReference type="NCBI Taxonomy" id="343874"/>
    <lineage>
        <taxon>Bacteria</taxon>
        <taxon>Pseudomonadati</taxon>
        <taxon>Bacteroidota</taxon>
        <taxon>Flavobacteriia</taxon>
        <taxon>Flavobacteriales</taxon>
        <taxon>Weeksellaceae</taxon>
        <taxon>Empedobacter</taxon>
    </lineage>
</organism>
<sequence>MKLYINILLVIFSYSYTYSQVGINTKNPTKTLDINGDLNLRKELRLAGNDNSLGDAGTLNQVLQVKDNEYPTNVWKTYKVADGTGSLSLYYLNTTIDKVGLFFNSTGSLTSYELDSNDAGWSFMTNNKDNFVVKDATNSSKVTLSFQTTVQINRSSNSTGNSASFACGIFMKKNNEGFKLKAVRSDVVRGVPGSYKIFNLNVTLDKLEQGSYEIQAACRNRNLGSNTTLVNIGIGQPVDATKLNQDMVNSTLTTTLLHPYM</sequence>
<dbReference type="AlphaFoldDB" id="A0A3R8UN33"/>
<reference evidence="1 2" key="1">
    <citation type="submission" date="2018-10" db="EMBL/GenBank/DDBJ databases">
        <title>Transmission dynamics of multidrug resistant bacteria on intensive care unit surfaces.</title>
        <authorList>
            <person name="D'Souza A.W."/>
            <person name="Potter R.F."/>
            <person name="Wallace M."/>
            <person name="Shupe A."/>
            <person name="Patel S."/>
            <person name="Sun S."/>
            <person name="Gul D."/>
            <person name="Kwon J.H."/>
            <person name="Andleeb S."/>
            <person name="Burnham C.-A.D."/>
            <person name="Dantas G."/>
        </authorList>
    </citation>
    <scope>NUCLEOTIDE SEQUENCE [LARGE SCALE GENOMIC DNA]</scope>
    <source>
        <strain evidence="1 2">WF_348</strain>
    </source>
</reference>
<gene>
    <name evidence="1" type="ORF">EGI89_13380</name>
</gene>
<proteinExistence type="predicted"/>
<protein>
    <submittedName>
        <fullName evidence="1">Uncharacterized protein</fullName>
    </submittedName>
</protein>
<dbReference type="Proteomes" id="UP000267844">
    <property type="component" value="Unassembled WGS sequence"/>
</dbReference>
<dbReference type="RefSeq" id="WP_125350543.1">
    <property type="nucleotide sequence ID" value="NZ_RHPN01000039.1"/>
</dbReference>
<comment type="caution">
    <text evidence="1">The sequence shown here is derived from an EMBL/GenBank/DDBJ whole genome shotgun (WGS) entry which is preliminary data.</text>
</comment>
<name>A0A3R8UN33_9FLAO</name>